<reference evidence="1 2" key="1">
    <citation type="submission" date="2019-07" db="EMBL/GenBank/DDBJ databases">
        <title>Sulfurimonas paralvinellae sp. nov., a novel mesophilic, hydrogen- and sulfur-oxidizing chemolithoautotroph within the Epsilonproteo- bacteria isolated from a deep-sea hydrothermal vent polychaete nest, reclassification of Thiomicrospira denitrificans as Sulfurimonas denitrificans comb. nov. and emended description of the genus Sulfurimonas.</title>
        <authorList>
            <person name="Wang S."/>
            <person name="Jiang L."/>
            <person name="Shao Z."/>
        </authorList>
    </citation>
    <scope>NUCLEOTIDE SEQUENCE [LARGE SCALE GENOMIC DNA]</scope>
    <source>
        <strain evidence="1 2">GO25</strain>
    </source>
</reference>
<gene>
    <name evidence="1" type="ORF">FM071_00665</name>
</gene>
<sequence>MWLNQLKIAIVQQDVDLLNKLLDDIPTFDDVDKIEEALYLLKEATQIVQGLQDETAESMKQMKKNIDFLKSTQVDKTAKFDITS</sequence>
<dbReference type="AlphaFoldDB" id="A0A7M1B5E3"/>
<name>A0A7M1B5E3_9BACT</name>
<evidence type="ECO:0000313" key="1">
    <source>
        <dbReference type="EMBL" id="QOP44890.1"/>
    </source>
</evidence>
<proteinExistence type="predicted"/>
<dbReference type="KEGG" id="spal:FM071_00665"/>
<accession>A0A7M1B5E3</accession>
<dbReference type="RefSeq" id="WP_193111110.1">
    <property type="nucleotide sequence ID" value="NZ_CP041406.1"/>
</dbReference>
<keyword evidence="2" id="KW-1185">Reference proteome</keyword>
<protein>
    <submittedName>
        <fullName evidence="1">Uncharacterized protein</fullName>
    </submittedName>
</protein>
<organism evidence="1 2">
    <name type="scientific">Sulfurimonas paralvinellae</name>
    <dbReference type="NCBI Taxonomy" id="317658"/>
    <lineage>
        <taxon>Bacteria</taxon>
        <taxon>Pseudomonadati</taxon>
        <taxon>Campylobacterota</taxon>
        <taxon>Epsilonproteobacteria</taxon>
        <taxon>Campylobacterales</taxon>
        <taxon>Sulfurimonadaceae</taxon>
        <taxon>Sulfurimonas</taxon>
    </lineage>
</organism>
<dbReference type="Proteomes" id="UP000593580">
    <property type="component" value="Chromosome"/>
</dbReference>
<evidence type="ECO:0000313" key="2">
    <source>
        <dbReference type="Proteomes" id="UP000593580"/>
    </source>
</evidence>
<dbReference type="EMBL" id="CP041406">
    <property type="protein sequence ID" value="QOP44890.1"/>
    <property type="molecule type" value="Genomic_DNA"/>
</dbReference>